<evidence type="ECO:0000313" key="3">
    <source>
        <dbReference type="EMBL" id="KAK9763783.1"/>
    </source>
</evidence>
<organism evidence="3 4">
    <name type="scientific">Basidiobolus ranarum</name>
    <dbReference type="NCBI Taxonomy" id="34480"/>
    <lineage>
        <taxon>Eukaryota</taxon>
        <taxon>Fungi</taxon>
        <taxon>Fungi incertae sedis</taxon>
        <taxon>Zoopagomycota</taxon>
        <taxon>Entomophthoromycotina</taxon>
        <taxon>Basidiobolomycetes</taxon>
        <taxon>Basidiobolales</taxon>
        <taxon>Basidiobolaceae</taxon>
        <taxon>Basidiobolus</taxon>
    </lineage>
</organism>
<keyword evidence="1" id="KW-0175">Coiled coil</keyword>
<sequence length="361" mass="40209">MLQEPMNREPFSKSPQSPYPRPLPKTPFQTLREGKNQPSPPRKTPNQHDNTTGSLTEASTLSPSNVTSSKPDLTIPMRTLDSPQVSLSGESPSQYLRYAQNESTEPGSTPLLSPKRAHFGSLEVKSPSQSKLFSRLSPKPPLSTEPLSPNLTSDEGSPITSPNTSPGALNPNGRTAIKPLGLNGGRRLSKPLPTPRSFSSNIDPKVAELKRQQIQITDLQHQLDVEKEINEENQERLIRAEQRSESLQLQMLQQKEEYLQRIHEMSKKIEAAEQLVNSLKEENNQLKEHHIQETEQNSQNVREQTQYARLELIRAASMADEGIRMLLNGVQGANNVAQLLNSFGKVHVSSDEKSNPSKNQS</sequence>
<proteinExistence type="predicted"/>
<dbReference type="Proteomes" id="UP001479436">
    <property type="component" value="Unassembled WGS sequence"/>
</dbReference>
<feature type="compositionally biased region" description="Polar residues" evidence="2">
    <location>
        <begin position="81"/>
        <end position="111"/>
    </location>
</feature>
<feature type="region of interest" description="Disordered" evidence="2">
    <location>
        <begin position="1"/>
        <end position="201"/>
    </location>
</feature>
<protein>
    <recommendedName>
        <fullName evidence="5">Endosome-associated-trafficking regulator 1</fullName>
    </recommendedName>
</protein>
<comment type="caution">
    <text evidence="3">The sequence shown here is derived from an EMBL/GenBank/DDBJ whole genome shotgun (WGS) entry which is preliminary data.</text>
</comment>
<feature type="coiled-coil region" evidence="1">
    <location>
        <begin position="216"/>
        <end position="304"/>
    </location>
</feature>
<evidence type="ECO:0008006" key="5">
    <source>
        <dbReference type="Google" id="ProtNLM"/>
    </source>
</evidence>
<feature type="compositionally biased region" description="Polar residues" evidence="2">
    <location>
        <begin position="47"/>
        <end position="71"/>
    </location>
</feature>
<evidence type="ECO:0000313" key="4">
    <source>
        <dbReference type="Proteomes" id="UP001479436"/>
    </source>
</evidence>
<dbReference type="EMBL" id="JASJQH010000558">
    <property type="protein sequence ID" value="KAK9763783.1"/>
    <property type="molecule type" value="Genomic_DNA"/>
</dbReference>
<feature type="compositionally biased region" description="Polar residues" evidence="2">
    <location>
        <begin position="145"/>
        <end position="167"/>
    </location>
</feature>
<reference evidence="3 4" key="1">
    <citation type="submission" date="2023-04" db="EMBL/GenBank/DDBJ databases">
        <title>Genome of Basidiobolus ranarum AG-B5.</title>
        <authorList>
            <person name="Stajich J.E."/>
            <person name="Carter-House D."/>
            <person name="Gryganskyi A."/>
        </authorList>
    </citation>
    <scope>NUCLEOTIDE SEQUENCE [LARGE SCALE GENOMIC DNA]</scope>
    <source>
        <strain evidence="3 4">AG-B5</strain>
    </source>
</reference>
<accession>A0ABR2WQH9</accession>
<evidence type="ECO:0000256" key="1">
    <source>
        <dbReference type="SAM" id="Coils"/>
    </source>
</evidence>
<keyword evidence="4" id="KW-1185">Reference proteome</keyword>
<evidence type="ECO:0000256" key="2">
    <source>
        <dbReference type="SAM" id="MobiDB-lite"/>
    </source>
</evidence>
<feature type="compositionally biased region" description="Basic and acidic residues" evidence="2">
    <location>
        <begin position="1"/>
        <end position="11"/>
    </location>
</feature>
<gene>
    <name evidence="3" type="ORF">K7432_009252</name>
</gene>
<name>A0ABR2WQH9_9FUNG</name>